<dbReference type="PANTHER" id="PTHR32134">
    <property type="entry name" value="FNIP REPEAT-CONTAINING PROTEIN"/>
    <property type="match status" value="1"/>
</dbReference>
<dbReference type="Proteomes" id="UP000695562">
    <property type="component" value="Unassembled WGS sequence"/>
</dbReference>
<accession>A0A8J4PQT9</accession>
<dbReference type="EMBL" id="AJWJ01000281">
    <property type="protein sequence ID" value="KAF2072430.1"/>
    <property type="molecule type" value="Genomic_DNA"/>
</dbReference>
<dbReference type="Pfam" id="PF05725">
    <property type="entry name" value="FNIP"/>
    <property type="match status" value="5"/>
</dbReference>
<evidence type="ECO:0000256" key="1">
    <source>
        <dbReference type="ARBA" id="ARBA00022737"/>
    </source>
</evidence>
<gene>
    <name evidence="2" type="ORF">CYY_006265</name>
</gene>
<protein>
    <submittedName>
        <fullName evidence="2">Uncharacterized protein</fullName>
    </submittedName>
</protein>
<dbReference type="InterPro" id="IPR008615">
    <property type="entry name" value="FNIP"/>
</dbReference>
<name>A0A8J4PQT9_9MYCE</name>
<dbReference type="PANTHER" id="PTHR32134:SF169">
    <property type="entry name" value="FNIP REPEAT-CONTAINING PROTEIN-RELATED"/>
    <property type="match status" value="1"/>
</dbReference>
<evidence type="ECO:0000313" key="2">
    <source>
        <dbReference type="EMBL" id="KAF2072430.1"/>
    </source>
</evidence>
<comment type="caution">
    <text evidence="2">The sequence shown here is derived from an EMBL/GenBank/DDBJ whole genome shotgun (WGS) entry which is preliminary data.</text>
</comment>
<evidence type="ECO:0000313" key="3">
    <source>
        <dbReference type="Proteomes" id="UP000695562"/>
    </source>
</evidence>
<keyword evidence="3" id="KW-1185">Reference proteome</keyword>
<dbReference type="Gene3D" id="3.80.10.10">
    <property type="entry name" value="Ribonuclease Inhibitor"/>
    <property type="match status" value="1"/>
</dbReference>
<sequence>MSPGLPTPDFQDVAQNTLRDEILDLLEKNKVKYDQSIVGVVSYVPLFIDFGSFINYKPSDRATVLKNIKANIVNIIKQVVASLEKMDALNKGNVNSFMTRIVFQNIAGKASTSKKSTFYPDGTLEITTIFEDGLNCQYYLEKKIITALNEFRPMQGAVVPDKVVAFVPEPVAPPQPEPVVAAPVVPTTAGLDFSVPTYANGAWETLKLEVLKVMVPLKIDASVLPGAPFELPVSVDWSSIALSGADPSSILKSLKNNIPAISKQIIPGIQKIDEYRKPMIRDYMSSIVFQNIPGKASTLKRAVLTPEGSLMLIVPFEDSLNCSYYFEKKITTGLCEFSPVGASAPQPKTVISAPVAPQPTVVAQPAKPNVPQYSIPQTYQPQQPPAYTPVVQQPFVPVSPNPAYSIPQTYQQQPPQPAYVPVYQQPAVYQPPVVVPQPVAPPAPAVVYKEPPKEKGRPEMAERPNIPLEDATNQFYLREIETFVKTFEVIDEKDQPIGAPIYIDWSSIMVYPSPLKQNTVFRNVNLALYKILRDCIAAIKLACTDYGNRDNIVEYLRSFTVQNVQGTSSTAKKVVYEDGHLTLQTTFEDYGNCGLYIDSKVVQALGSRPSAPPAKKPDAATIAKEEIIVRLKSHQSIKNKDNQTYTPSCPIEMDWGYQSVKAYDGANLEVNFNVITNGILTDMFIAIQSFPAKEIDLILSEIKKVVFVQATPGKTIFDKRTVLLTDPGTLNITTTFEDRTDGLKSFKEKFTNCFQSRIYKVEIRDVLVPALKNMIDTAVKVDTKPNPLDNYPVDEYKSYSSAVVFDWQIVEKESLESQVGIYKSLVSTLRTESTFATLLNKAIRDICSYDVGKNAFLPCTTFILRNIMRHKEETTKQTTPNTWEFFVSFHDLTKYQITQKSLTTLFKETLKVAYPCAIQDCFPLVEEMTANLESSTGKNVPVIMHYDSWRNFDRFKNDATSYRSIDNVVIKLPETGLACIKTLCKDKIVLKEYTRLVNQIHIVYDTTDSVKGHRSQDPDVVAKLEKGILTFTCNFKDGKMGHTRGWDYQLELVLATRPLKVTRAMEKAESALADVSQQLGALIGKPGVKVTVDYQGFIHEYNFLLALEEDVYTKVIMFFSNAIQRGWISDSESSDLSSYETVKKSIQSQLTVVEFGVNVNNSQKEHYDFTLANGKFRVNMNLSSCMKGETKSWRLDLERIFKLRDLKLREEIAKRIDISRSKQGIAQTVGKPIEIQIDWESLINNPDFSRNTVDYITYIHKFSETILAEFPKPSGFGRVCEYQEVQTYVQQNLTKINLVAGSSSRGVDISYDKSSKSIEIAVGIKNLLKNVSSNASDYEEYGRKIENVMALRLMMVKGYIQRNQSDQLSSASSRITEAIENDAKVTIEWDTIIQHSGFLEIVEFKKPLEHIIDIAHELHTIVQLCRENHQAKALLKPVRQWTIVIDGRDSINESEFDDNKYGVDWAKVSWRGLPAKEHIQVTVNLEQLTRKPHNLGLHLKLEFLVTPDKALQRYQNKKEDQYRQDKLEQDARYHDQQLRMDQRMLDASNQRNRELDRLNRNLHLPFFKISNDDFIYTPLPRIPENIRYIKFSKCSFSQLLSLPPHINYLELYIDNWINVAGFIPKSITHLNIRKNNSLSIKDFLSTATIYLPSTLEQVFVEGEDFVKRIKIVKQFQYYHNNVKFKSQLKKLVLPETFSTFIPPNSLPPSLLELRINDMHARELPLNALPHSLEVFDIRYISSVNVKSSFPSTLSSLKIVTDSLDNIKMNTEAIKELDLYTRSAKICKEMKNVKKLRISTINNQELISVFPSLEDLTIENEINNSLIIPRVKNLTFSNSFGKDIVIPDSVKNLKVGKETSLLSVQIPKSIEKIGLNFSINQKLLLLNNGNLNNAESNDYSSINHLDNHPFIYIWRNKYLKSKIINSLINPSTSKFQTPLIVNNNTLFINDLLKIKQIIGGSICLKGIKEITTTNECLSTLGCQIPYEISKLFKEKVFIYQEKDNNENTEIPFDTKVLVWNINQAIPIGLVRCGVNTIVFGNSFNQTILKDSIPNSVSTIHFGQNFNQDLNYIYFPNNLKYLYFGKNFDQKIRPKRIPHTLKHIGFDNLESNNTAKSLFFLHDGVDHLYLKNSQHYIYTPPSIKFVKIVNHHSTTRISNTIQCVTTKHKDLITFIQNPCLTKDKKTKQEKLNPSIHLDIFITENQFIHPNLFDFLIIKSICFDDVFDQLLLPGCLPNTLESIEFGSYNRPIKKEVFPKSLKRILFHKSFNQAIDCMLLPNSLTELHLGESFNQPIDKKSFPNSLTTLAFGKGFDQELSQDMLPNSLTKLSFGSFYHNNLLNWLPSSVTDLSVGNLEEPPTTLFPLRKLAITSVTKLWLGDSLIIESPNLIPSVIKEIRLCQCNIIEPIPHTLESLVLSKYIVCPLDSLINNK</sequence>
<organism evidence="2 3">
    <name type="scientific">Polysphondylium violaceum</name>
    <dbReference type="NCBI Taxonomy" id="133409"/>
    <lineage>
        <taxon>Eukaryota</taxon>
        <taxon>Amoebozoa</taxon>
        <taxon>Evosea</taxon>
        <taxon>Eumycetozoa</taxon>
        <taxon>Dictyostelia</taxon>
        <taxon>Dictyosteliales</taxon>
        <taxon>Dictyosteliaceae</taxon>
        <taxon>Polysphondylium</taxon>
    </lineage>
</organism>
<dbReference type="InterPro" id="IPR051251">
    <property type="entry name" value="STK_FNIP-Repeat"/>
</dbReference>
<proteinExistence type="predicted"/>
<dbReference type="InterPro" id="IPR032675">
    <property type="entry name" value="LRR_dom_sf"/>
</dbReference>
<dbReference type="OrthoDB" id="16716at2759"/>
<reference evidence="2" key="1">
    <citation type="submission" date="2020-01" db="EMBL/GenBank/DDBJ databases">
        <title>Development of genomics and gene disruption for Polysphondylium violaceum indicates a role for the polyketide synthase stlB in stalk morphogenesis.</title>
        <authorList>
            <person name="Narita B."/>
            <person name="Kawabe Y."/>
            <person name="Kin K."/>
            <person name="Saito T."/>
            <person name="Gibbs R."/>
            <person name="Kuspa A."/>
            <person name="Muzny D."/>
            <person name="Queller D."/>
            <person name="Richards S."/>
            <person name="Strassman J."/>
            <person name="Sucgang R."/>
            <person name="Worley K."/>
            <person name="Schaap P."/>
        </authorList>
    </citation>
    <scope>NUCLEOTIDE SEQUENCE</scope>
    <source>
        <strain evidence="2">QSvi11</strain>
    </source>
</reference>
<keyword evidence="1" id="KW-0677">Repeat</keyword>